<dbReference type="EMBL" id="CAJNOJ010000079">
    <property type="protein sequence ID" value="CAF1052856.1"/>
    <property type="molecule type" value="Genomic_DNA"/>
</dbReference>
<feature type="region of interest" description="Disordered" evidence="7">
    <location>
        <begin position="89"/>
        <end position="108"/>
    </location>
</feature>
<comment type="similarity">
    <text evidence="2">Belongs to the bZIP family. NFIL3 subfamily.</text>
</comment>
<dbReference type="Gene3D" id="1.20.5.170">
    <property type="match status" value="1"/>
</dbReference>
<comment type="subcellular location">
    <subcellularLocation>
        <location evidence="1">Nucleus</location>
    </subcellularLocation>
</comment>
<feature type="domain" description="BZIP" evidence="8">
    <location>
        <begin position="83"/>
        <end position="139"/>
    </location>
</feature>
<evidence type="ECO:0000256" key="4">
    <source>
        <dbReference type="ARBA" id="ARBA00023125"/>
    </source>
</evidence>
<dbReference type="InterPro" id="IPR040223">
    <property type="entry name" value="PAR_bZIP"/>
</dbReference>
<gene>
    <name evidence="9" type="ORF">EDS130_LOCUS17518</name>
    <name evidence="10" type="ORF">XAT740_LOCUS38030</name>
</gene>
<dbReference type="PROSITE" id="PS50217">
    <property type="entry name" value="BZIP"/>
    <property type="match status" value="1"/>
</dbReference>
<evidence type="ECO:0000313" key="11">
    <source>
        <dbReference type="Proteomes" id="UP000663828"/>
    </source>
</evidence>
<evidence type="ECO:0000256" key="7">
    <source>
        <dbReference type="SAM" id="MobiDB-lite"/>
    </source>
</evidence>
<evidence type="ECO:0000259" key="8">
    <source>
        <dbReference type="PROSITE" id="PS50217"/>
    </source>
</evidence>
<dbReference type="AlphaFoldDB" id="A0A815R578"/>
<dbReference type="PANTHER" id="PTHR11988:SF27">
    <property type="entry name" value="GH27708P"/>
    <property type="match status" value="1"/>
</dbReference>
<dbReference type="InterPro" id="IPR046347">
    <property type="entry name" value="bZIP_sf"/>
</dbReference>
<sequence length="148" mass="17485">MHSSVCYDQQPLFLSYGRTHSIPISSENDYNTGLSLSLPDSATHLNQVEILDDNNDNAHHRFNRTPVVPTKRRPRLVPDNEKDANYYEKRTRNNESAKRSRDARRTKEQQIQDRVMFLQQENARLAFENQTIRYQLSQLHLLYNKNKL</sequence>
<name>A0A815R578_ADIRI</name>
<accession>A0A815R578</accession>
<dbReference type="GO" id="GO:0000978">
    <property type="term" value="F:RNA polymerase II cis-regulatory region sequence-specific DNA binding"/>
    <property type="evidence" value="ECO:0007669"/>
    <property type="project" value="TreeGrafter"/>
</dbReference>
<keyword evidence="11" id="KW-1185">Reference proteome</keyword>
<dbReference type="OrthoDB" id="6022300at2759"/>
<evidence type="ECO:0000256" key="1">
    <source>
        <dbReference type="ARBA" id="ARBA00004123"/>
    </source>
</evidence>
<keyword evidence="4" id="KW-0238">DNA-binding</keyword>
<proteinExistence type="inferred from homology"/>
<dbReference type="Pfam" id="PF07716">
    <property type="entry name" value="bZIP_2"/>
    <property type="match status" value="1"/>
</dbReference>
<evidence type="ECO:0000313" key="10">
    <source>
        <dbReference type="EMBL" id="CAF1471885.1"/>
    </source>
</evidence>
<reference evidence="10" key="1">
    <citation type="submission" date="2021-02" db="EMBL/GenBank/DDBJ databases">
        <authorList>
            <person name="Nowell W R."/>
        </authorList>
    </citation>
    <scope>NUCLEOTIDE SEQUENCE</scope>
</reference>
<keyword evidence="6" id="KW-0539">Nucleus</keyword>
<dbReference type="Proteomes" id="UP000663828">
    <property type="component" value="Unassembled WGS sequence"/>
</dbReference>
<dbReference type="GO" id="GO:0005634">
    <property type="term" value="C:nucleus"/>
    <property type="evidence" value="ECO:0007669"/>
    <property type="project" value="UniProtKB-SubCell"/>
</dbReference>
<evidence type="ECO:0000256" key="2">
    <source>
        <dbReference type="ARBA" id="ARBA00006079"/>
    </source>
</evidence>
<evidence type="ECO:0000313" key="9">
    <source>
        <dbReference type="EMBL" id="CAF1052856.1"/>
    </source>
</evidence>
<organism evidence="10 11">
    <name type="scientific">Adineta ricciae</name>
    <name type="common">Rotifer</name>
    <dbReference type="NCBI Taxonomy" id="249248"/>
    <lineage>
        <taxon>Eukaryota</taxon>
        <taxon>Metazoa</taxon>
        <taxon>Spiralia</taxon>
        <taxon>Gnathifera</taxon>
        <taxon>Rotifera</taxon>
        <taxon>Eurotatoria</taxon>
        <taxon>Bdelloidea</taxon>
        <taxon>Adinetida</taxon>
        <taxon>Adinetidae</taxon>
        <taxon>Adineta</taxon>
    </lineage>
</organism>
<keyword evidence="5" id="KW-0804">Transcription</keyword>
<dbReference type="SUPFAM" id="SSF57959">
    <property type="entry name" value="Leucine zipper domain"/>
    <property type="match status" value="1"/>
</dbReference>
<evidence type="ECO:0000256" key="3">
    <source>
        <dbReference type="ARBA" id="ARBA00023015"/>
    </source>
</evidence>
<dbReference type="PANTHER" id="PTHR11988">
    <property type="entry name" value="THYROTROPH EMBRYONIC FACTOR RELATED"/>
    <property type="match status" value="1"/>
</dbReference>
<evidence type="ECO:0000256" key="5">
    <source>
        <dbReference type="ARBA" id="ARBA00023163"/>
    </source>
</evidence>
<protein>
    <recommendedName>
        <fullName evidence="8">BZIP domain-containing protein</fullName>
    </recommendedName>
</protein>
<dbReference type="InterPro" id="IPR004827">
    <property type="entry name" value="bZIP"/>
</dbReference>
<evidence type="ECO:0000256" key="6">
    <source>
        <dbReference type="ARBA" id="ARBA00023242"/>
    </source>
</evidence>
<dbReference type="FunFam" id="1.20.5.170:FF:000025">
    <property type="entry name" value="nuclear factor interleukin-3-regulated protein-like"/>
    <property type="match status" value="1"/>
</dbReference>
<keyword evidence="3" id="KW-0805">Transcription regulation</keyword>
<dbReference type="SMART" id="SM00338">
    <property type="entry name" value="BRLZ"/>
    <property type="match status" value="1"/>
</dbReference>
<dbReference type="CDD" id="cd14695">
    <property type="entry name" value="bZIP_HLF"/>
    <property type="match status" value="1"/>
</dbReference>
<dbReference type="GO" id="GO:0000981">
    <property type="term" value="F:DNA-binding transcription factor activity, RNA polymerase II-specific"/>
    <property type="evidence" value="ECO:0007669"/>
    <property type="project" value="TreeGrafter"/>
</dbReference>
<comment type="caution">
    <text evidence="10">The sequence shown here is derived from an EMBL/GenBank/DDBJ whole genome shotgun (WGS) entry which is preliminary data.</text>
</comment>
<dbReference type="Proteomes" id="UP000663852">
    <property type="component" value="Unassembled WGS sequence"/>
</dbReference>
<dbReference type="EMBL" id="CAJNOR010004061">
    <property type="protein sequence ID" value="CAF1471885.1"/>
    <property type="molecule type" value="Genomic_DNA"/>
</dbReference>